<dbReference type="AlphaFoldDB" id="A0A913YEX8"/>
<dbReference type="EnsemblMetazoa" id="XM_028657747.1">
    <property type="protein sequence ID" value="XP_028513548.1"/>
    <property type="gene ID" value="LOC110234710"/>
</dbReference>
<feature type="compositionally biased region" description="Basic and acidic residues" evidence="1">
    <location>
        <begin position="78"/>
        <end position="89"/>
    </location>
</feature>
<sequence length="108" mass="11846">MASKFWSVVIILLVLVSFSKSRAVPEDNLSEIDKDLASILSQAADTSVLSGFVPEGESTKDTKRAETDKALEEDDMESTFKELLDHLSSQEENSSPMDAADRFGSKCK</sequence>
<dbReference type="RefSeq" id="XP_028513548.1">
    <property type="nucleotide sequence ID" value="XM_028657747.1"/>
</dbReference>
<evidence type="ECO:0000313" key="3">
    <source>
        <dbReference type="EnsemblMetazoa" id="XP_028513548.1"/>
    </source>
</evidence>
<feature type="chain" id="PRO_5036757454" evidence="2">
    <location>
        <begin position="24"/>
        <end position="108"/>
    </location>
</feature>
<keyword evidence="2" id="KW-0732">Signal</keyword>
<name>A0A913YEX8_EXADI</name>
<dbReference type="Proteomes" id="UP000887567">
    <property type="component" value="Unplaced"/>
</dbReference>
<reference evidence="3" key="1">
    <citation type="submission" date="2022-11" db="UniProtKB">
        <authorList>
            <consortium name="EnsemblMetazoa"/>
        </authorList>
    </citation>
    <scope>IDENTIFICATION</scope>
</reference>
<protein>
    <submittedName>
        <fullName evidence="3">Uncharacterized protein</fullName>
    </submittedName>
</protein>
<feature type="compositionally biased region" description="Basic and acidic residues" evidence="1">
    <location>
        <begin position="99"/>
        <end position="108"/>
    </location>
</feature>
<dbReference type="GeneID" id="110234710"/>
<proteinExistence type="predicted"/>
<feature type="signal peptide" evidence="2">
    <location>
        <begin position="1"/>
        <end position="23"/>
    </location>
</feature>
<accession>A0A913YEX8</accession>
<organism evidence="3 4">
    <name type="scientific">Exaiptasia diaphana</name>
    <name type="common">Tropical sea anemone</name>
    <name type="synonym">Aiptasia pulchella</name>
    <dbReference type="NCBI Taxonomy" id="2652724"/>
    <lineage>
        <taxon>Eukaryota</taxon>
        <taxon>Metazoa</taxon>
        <taxon>Cnidaria</taxon>
        <taxon>Anthozoa</taxon>
        <taxon>Hexacorallia</taxon>
        <taxon>Actiniaria</taxon>
        <taxon>Aiptasiidae</taxon>
        <taxon>Exaiptasia</taxon>
    </lineage>
</organism>
<evidence type="ECO:0000256" key="2">
    <source>
        <dbReference type="SAM" id="SignalP"/>
    </source>
</evidence>
<evidence type="ECO:0000256" key="1">
    <source>
        <dbReference type="SAM" id="MobiDB-lite"/>
    </source>
</evidence>
<evidence type="ECO:0000313" key="4">
    <source>
        <dbReference type="Proteomes" id="UP000887567"/>
    </source>
</evidence>
<feature type="region of interest" description="Disordered" evidence="1">
    <location>
        <begin position="52"/>
        <end position="108"/>
    </location>
</feature>
<keyword evidence="4" id="KW-1185">Reference proteome</keyword>
<feature type="compositionally biased region" description="Basic and acidic residues" evidence="1">
    <location>
        <begin position="57"/>
        <end position="70"/>
    </location>
</feature>